<evidence type="ECO:0000313" key="1">
    <source>
        <dbReference type="EMBL" id="QCI87264.1"/>
    </source>
</evidence>
<sequence>MSRQKLIGLLILGILIISGDYFFGHNAKWYQEPVFKITTIKEEKMTDTEFNQQLEGHLLNQSQQALTIAHRYYYSEADSVKLHVGDTVFLDKQLHQVSQVKRDQQVFRLLSAFLCVLYLFSSRQFGKNMAIITLNTLVFLLIAKGYTQVGNFSLVGAMMLYSLISVGLTTAFLSQNHRQRLAIILSTIGGTFFAWGIALWVLKVTHHAGLRYEDIGIVTRPYRSIYYSSLLIGTLGATTDIAVTIVSTITEVLAQQPKANTKTLYNVSRNVGQNILGPMTNVLFFVCLSEVIPLSLLYLENGWTYQNTFSSLLSLELCRALTGGLGIALTIPLSVLVGSRLLRGDNS</sequence>
<dbReference type="Proteomes" id="UP000298615">
    <property type="component" value="Chromosome"/>
</dbReference>
<accession>A0A4D7CV69</accession>
<dbReference type="EMBL" id="CP039712">
    <property type="protein sequence ID" value="QCI87264.1"/>
    <property type="molecule type" value="Genomic_DNA"/>
</dbReference>
<evidence type="ECO:0000313" key="2">
    <source>
        <dbReference type="Proteomes" id="UP000298615"/>
    </source>
</evidence>
<dbReference type="PANTHER" id="PTHR41771:SF1">
    <property type="entry name" value="MEMBRANE PROTEIN"/>
    <property type="match status" value="1"/>
</dbReference>
<keyword evidence="2" id="KW-1185">Reference proteome</keyword>
<dbReference type="AlphaFoldDB" id="A0A4D7CV69"/>
<dbReference type="OrthoDB" id="5753718at2"/>
<reference evidence="1 2" key="1">
    <citation type="submission" date="2019-04" db="EMBL/GenBank/DDBJ databases">
        <title>Vagococcus sp. nov., isolated from faeces of yaks (Bos grunniens).</title>
        <authorList>
            <person name="Ge Y."/>
        </authorList>
    </citation>
    <scope>NUCLEOTIDE SEQUENCE [LARGE SCALE GENOMIC DNA]</scope>
    <source>
        <strain evidence="1 2">MN-17</strain>
    </source>
</reference>
<proteinExistence type="predicted"/>
<gene>
    <name evidence="1" type="ORF">FA707_10130</name>
</gene>
<dbReference type="Pfam" id="PF07907">
    <property type="entry name" value="YibE_F"/>
    <property type="match status" value="1"/>
</dbReference>
<name>A0A4D7CV69_9ENTE</name>
<dbReference type="KEGG" id="vao:FA707_10130"/>
<dbReference type="PANTHER" id="PTHR41771">
    <property type="entry name" value="MEMBRANE PROTEIN-RELATED"/>
    <property type="match status" value="1"/>
</dbReference>
<organism evidence="1 2">
    <name type="scientific">Vagococcus zengguangii</name>
    <dbReference type="NCBI Taxonomy" id="2571750"/>
    <lineage>
        <taxon>Bacteria</taxon>
        <taxon>Bacillati</taxon>
        <taxon>Bacillota</taxon>
        <taxon>Bacilli</taxon>
        <taxon>Lactobacillales</taxon>
        <taxon>Enterococcaceae</taxon>
        <taxon>Vagococcus</taxon>
    </lineage>
</organism>
<dbReference type="RefSeq" id="WP_136954086.1">
    <property type="nucleotide sequence ID" value="NZ_CP039712.1"/>
</dbReference>
<dbReference type="InterPro" id="IPR012507">
    <property type="entry name" value="YibE_F"/>
</dbReference>
<protein>
    <submittedName>
        <fullName evidence="1">YibE/F family protein</fullName>
    </submittedName>
</protein>